<dbReference type="InterPro" id="IPR035937">
    <property type="entry name" value="FPG_N"/>
</dbReference>
<dbReference type="GO" id="GO:0140078">
    <property type="term" value="F:class I DNA-(apurinic or apyrimidinic site) endonuclease activity"/>
    <property type="evidence" value="ECO:0007669"/>
    <property type="project" value="UniProtKB-EC"/>
</dbReference>
<name>A0AAN0KCA0_9ACTN</name>
<dbReference type="InterPro" id="IPR010979">
    <property type="entry name" value="Ribosomal_uS13-like_H2TH"/>
</dbReference>
<evidence type="ECO:0000256" key="5">
    <source>
        <dbReference type="ARBA" id="ARBA00022763"/>
    </source>
</evidence>
<dbReference type="GO" id="GO:0034039">
    <property type="term" value="F:8-oxo-7,8-dihydroguanine DNA N-glycosylase activity"/>
    <property type="evidence" value="ECO:0007669"/>
    <property type="project" value="TreeGrafter"/>
</dbReference>
<feature type="active site" description="Proton donor; for beta-elimination activity" evidence="15">
    <location>
        <position position="61"/>
    </location>
</feature>
<keyword evidence="13 15" id="KW-0326">Glycosidase</keyword>
<dbReference type="SMART" id="SM00898">
    <property type="entry name" value="Fapy_DNA_glyco"/>
    <property type="match status" value="1"/>
</dbReference>
<keyword evidence="11 15" id="KW-0456">Lyase</keyword>
<dbReference type="RefSeq" id="WP_286267072.1">
    <property type="nucleotide sequence ID" value="NZ_AP028056.1"/>
</dbReference>
<dbReference type="SUPFAM" id="SSF46946">
    <property type="entry name" value="S13-like H2TH domain"/>
    <property type="match status" value="1"/>
</dbReference>
<comment type="catalytic activity">
    <reaction evidence="1 15">
        <text>Hydrolysis of DNA containing ring-opened 7-methylguanine residues, releasing 2,6-diamino-4-hydroxy-5-(N-methyl)formamidopyrimidine.</text>
        <dbReference type="EC" id="3.2.2.23"/>
    </reaction>
</comment>
<keyword evidence="5 15" id="KW-0227">DNA damage</keyword>
<dbReference type="InterPro" id="IPR012319">
    <property type="entry name" value="FPG_cat"/>
</dbReference>
<dbReference type="InterPro" id="IPR020629">
    <property type="entry name" value="FPG_Glyclase"/>
</dbReference>
<evidence type="ECO:0000256" key="4">
    <source>
        <dbReference type="ARBA" id="ARBA00022723"/>
    </source>
</evidence>
<evidence type="ECO:0000259" key="16">
    <source>
        <dbReference type="PROSITE" id="PS51066"/>
    </source>
</evidence>
<dbReference type="Pfam" id="PF01149">
    <property type="entry name" value="Fapy_DNA_glyco"/>
    <property type="match status" value="1"/>
</dbReference>
<comment type="caution">
    <text evidence="15">Lacks conserved residue(s) required for the propagation of feature annotation.</text>
</comment>
<keyword evidence="12 15" id="KW-0511">Multifunctional enzyme</keyword>
<evidence type="ECO:0000256" key="12">
    <source>
        <dbReference type="ARBA" id="ARBA00023268"/>
    </source>
</evidence>
<dbReference type="AlphaFoldDB" id="A0AAN0KCA0"/>
<reference evidence="18" key="1">
    <citation type="journal article" date="2024" name="Int. J. Syst. Evol. Microbiol.">
        <title>Brooklawnia propionicigenes sp. nov., a facultatively anaerobic, propionate-producing bacterium isolated from a methanogenic reactor treating waste from cattle farms.</title>
        <authorList>
            <person name="Akita Y."/>
            <person name="Ueki A."/>
            <person name="Tonouchi A."/>
            <person name="Sugawara Y."/>
            <person name="Honma S."/>
            <person name="Kaku N."/>
            <person name="Ueki K."/>
        </authorList>
    </citation>
    <scope>NUCLEOTIDE SEQUENCE</scope>
    <source>
        <strain evidence="18">SH051</strain>
    </source>
</reference>
<feature type="active site" description="Schiff-base intermediate with DNA" evidence="15">
    <location>
        <position position="2"/>
    </location>
</feature>
<dbReference type="NCBIfam" id="NF002211">
    <property type="entry name" value="PRK01103.1"/>
    <property type="match status" value="1"/>
</dbReference>
<dbReference type="EC" id="3.2.2.23" evidence="15"/>
<comment type="subunit">
    <text evidence="3 15">Monomer.</text>
</comment>
<keyword evidence="8 15" id="KW-0862">Zinc</keyword>
<feature type="binding site" evidence="15">
    <location>
        <position position="157"/>
    </location>
    <ligand>
        <name>DNA</name>
        <dbReference type="ChEBI" id="CHEBI:16991"/>
    </ligand>
</feature>
<dbReference type="PROSITE" id="PS51068">
    <property type="entry name" value="FPG_CAT"/>
    <property type="match status" value="1"/>
</dbReference>
<protein>
    <recommendedName>
        <fullName evidence="15">Formamidopyrimidine-DNA glycosylase</fullName>
        <shortName evidence="15">Fapy-DNA glycosylase</shortName>
        <ecNumber evidence="15">3.2.2.23</ecNumber>
    </recommendedName>
    <alternativeName>
        <fullName evidence="15">DNA-(apurinic or apyrimidinic site) lyase MutM</fullName>
        <shortName evidence="15">AP lyase MutM</shortName>
        <ecNumber evidence="15">4.2.99.18</ecNumber>
    </alternativeName>
</protein>
<evidence type="ECO:0000256" key="6">
    <source>
        <dbReference type="ARBA" id="ARBA00022771"/>
    </source>
</evidence>
<gene>
    <name evidence="15 18" type="primary">mutM</name>
    <name evidence="15" type="synonym">fpg</name>
    <name evidence="18" type="ORF">brsh051_03950</name>
</gene>
<evidence type="ECO:0000256" key="10">
    <source>
        <dbReference type="ARBA" id="ARBA00023204"/>
    </source>
</evidence>
<evidence type="ECO:0000256" key="15">
    <source>
        <dbReference type="HAMAP-Rule" id="MF_00103"/>
    </source>
</evidence>
<dbReference type="PANTHER" id="PTHR22993">
    <property type="entry name" value="FORMAMIDOPYRIMIDINE-DNA GLYCOSYLASE"/>
    <property type="match status" value="1"/>
</dbReference>
<dbReference type="EC" id="4.2.99.18" evidence="15"/>
<evidence type="ECO:0000256" key="14">
    <source>
        <dbReference type="ARBA" id="ARBA00044632"/>
    </source>
</evidence>
<keyword evidence="19" id="KW-1185">Reference proteome</keyword>
<evidence type="ECO:0000256" key="8">
    <source>
        <dbReference type="ARBA" id="ARBA00022833"/>
    </source>
</evidence>
<dbReference type="SUPFAM" id="SSF57716">
    <property type="entry name" value="Glucocorticoid receptor-like (DNA-binding domain)"/>
    <property type="match status" value="1"/>
</dbReference>
<sequence length="288" mass="31898">MPELPEVEVVRAGLASSVGGRTIGAVRVLHPRPVRYHLSGPDAFASDLVGRRVGVARRRGKYLWLPLDDTDALLVHLGMSGQFRIDDADAPLLPNTRVLFDFTDGGPQLRFVDQRMFGGLQLAPGGAELPRQIQHIALDPFDDGFDPDRVAAFLRARRSTVKRALLDQTMVSGVGNIYADESLWRARLHYNRATEGLSQRKAVELLNAAKLVMLESLDQGGTSFDALYVHVNGNSGYFSRSLQVYGRAGQPCPRCATTIIREPFMSRSSYRCPRCQRRPPMSSAEHAR</sequence>
<dbReference type="EMBL" id="AP028056">
    <property type="protein sequence ID" value="BEH01114.1"/>
    <property type="molecule type" value="Genomic_DNA"/>
</dbReference>
<dbReference type="GO" id="GO:0003684">
    <property type="term" value="F:damaged DNA binding"/>
    <property type="evidence" value="ECO:0007669"/>
    <property type="project" value="InterPro"/>
</dbReference>
<comment type="function">
    <text evidence="15">Involved in base excision repair of DNA damaged by oxidation or by mutagenic agents. Acts as DNA glycosylase that recognizes and removes damaged bases. Has a preference for oxidized purines, such as 7,8-dihydro-8-oxoguanine (8-oxoG). Has AP (apurinic/apyrimidinic) lyase activity and introduces nicks in the DNA strand. Cleaves the DNA backbone by beta-delta elimination to generate a single-strand break at the site of the removed base with both 3'- and 5'-phosphates.</text>
</comment>
<dbReference type="FunFam" id="1.10.8.50:FF:000003">
    <property type="entry name" value="Formamidopyrimidine-DNA glycosylase"/>
    <property type="match status" value="1"/>
</dbReference>
<dbReference type="Proteomes" id="UP001431656">
    <property type="component" value="Chromosome"/>
</dbReference>
<dbReference type="GO" id="GO:0006284">
    <property type="term" value="P:base-excision repair"/>
    <property type="evidence" value="ECO:0007669"/>
    <property type="project" value="InterPro"/>
</dbReference>
<evidence type="ECO:0000313" key="18">
    <source>
        <dbReference type="EMBL" id="BEH01114.1"/>
    </source>
</evidence>
<keyword evidence="6 15" id="KW-0863">Zinc-finger</keyword>
<keyword evidence="10 15" id="KW-0234">DNA repair</keyword>
<dbReference type="GO" id="GO:0003690">
    <property type="term" value="F:double-stranded DNA binding"/>
    <property type="evidence" value="ECO:0007669"/>
    <property type="project" value="UniProtKB-ARBA"/>
</dbReference>
<feature type="domain" description="Formamidopyrimidine-DNA glycosylase catalytic" evidence="17">
    <location>
        <begin position="2"/>
        <end position="118"/>
    </location>
</feature>
<dbReference type="NCBIfam" id="TIGR00577">
    <property type="entry name" value="fpg"/>
    <property type="match status" value="1"/>
</dbReference>
<evidence type="ECO:0000256" key="3">
    <source>
        <dbReference type="ARBA" id="ARBA00011245"/>
    </source>
</evidence>
<organism evidence="18 19">
    <name type="scientific">Brooklawnia propionicigenes</name>
    <dbReference type="NCBI Taxonomy" id="3041175"/>
    <lineage>
        <taxon>Bacteria</taxon>
        <taxon>Bacillati</taxon>
        <taxon>Actinomycetota</taxon>
        <taxon>Actinomycetes</taxon>
        <taxon>Propionibacteriales</taxon>
        <taxon>Propionibacteriaceae</taxon>
        <taxon>Brooklawnia</taxon>
    </lineage>
</organism>
<accession>A0AAN0KCA0</accession>
<dbReference type="CDD" id="cd08966">
    <property type="entry name" value="EcFpg-like_N"/>
    <property type="match status" value="1"/>
</dbReference>
<keyword evidence="4 15" id="KW-0479">Metal-binding</keyword>
<dbReference type="GO" id="GO:0008270">
    <property type="term" value="F:zinc ion binding"/>
    <property type="evidence" value="ECO:0007669"/>
    <property type="project" value="UniProtKB-UniRule"/>
</dbReference>
<evidence type="ECO:0000256" key="13">
    <source>
        <dbReference type="ARBA" id="ARBA00023295"/>
    </source>
</evidence>
<evidence type="ECO:0000313" key="19">
    <source>
        <dbReference type="Proteomes" id="UP001431656"/>
    </source>
</evidence>
<dbReference type="SMART" id="SM01232">
    <property type="entry name" value="H2TH"/>
    <property type="match status" value="1"/>
</dbReference>
<dbReference type="InterPro" id="IPR000214">
    <property type="entry name" value="Znf_DNA_glyclase/AP_lyase"/>
</dbReference>
<feature type="domain" description="FPG-type" evidence="16">
    <location>
        <begin position="243"/>
        <end position="277"/>
    </location>
</feature>
<dbReference type="Pfam" id="PF06831">
    <property type="entry name" value="H2TH"/>
    <property type="match status" value="1"/>
</dbReference>
<dbReference type="GO" id="GO:0006979">
    <property type="term" value="P:response to oxidative stress"/>
    <property type="evidence" value="ECO:0007669"/>
    <property type="project" value="UniProtKB-ARBA"/>
</dbReference>
<comment type="catalytic activity">
    <reaction evidence="14 15">
        <text>2'-deoxyribonucleotide-(2'-deoxyribose 5'-phosphate)-2'-deoxyribonucleotide-DNA = a 3'-end 2'-deoxyribonucleotide-(2,3-dehydro-2,3-deoxyribose 5'-phosphate)-DNA + a 5'-end 5'-phospho-2'-deoxyribonucleoside-DNA + H(+)</text>
        <dbReference type="Rhea" id="RHEA:66592"/>
        <dbReference type="Rhea" id="RHEA-COMP:13180"/>
        <dbReference type="Rhea" id="RHEA-COMP:16897"/>
        <dbReference type="Rhea" id="RHEA-COMP:17067"/>
        <dbReference type="ChEBI" id="CHEBI:15378"/>
        <dbReference type="ChEBI" id="CHEBI:136412"/>
        <dbReference type="ChEBI" id="CHEBI:157695"/>
        <dbReference type="ChEBI" id="CHEBI:167181"/>
        <dbReference type="EC" id="4.2.99.18"/>
    </reaction>
</comment>
<proteinExistence type="inferred from homology"/>
<dbReference type="KEGG" id="broo:brsh051_03950"/>
<dbReference type="SUPFAM" id="SSF81624">
    <property type="entry name" value="N-terminal domain of MutM-like DNA repair proteins"/>
    <property type="match status" value="1"/>
</dbReference>
<comment type="similarity">
    <text evidence="2 15">Belongs to the FPG family.</text>
</comment>
<evidence type="ECO:0000256" key="1">
    <source>
        <dbReference type="ARBA" id="ARBA00001668"/>
    </source>
</evidence>
<evidence type="ECO:0000256" key="2">
    <source>
        <dbReference type="ARBA" id="ARBA00009409"/>
    </source>
</evidence>
<dbReference type="Gene3D" id="1.10.8.50">
    <property type="match status" value="1"/>
</dbReference>
<feature type="binding site" evidence="15">
    <location>
        <position position="115"/>
    </location>
    <ligand>
        <name>DNA</name>
        <dbReference type="ChEBI" id="CHEBI:16991"/>
    </ligand>
</feature>
<dbReference type="HAMAP" id="MF_00103">
    <property type="entry name" value="Fapy_DNA_glycosyl"/>
    <property type="match status" value="1"/>
</dbReference>
<comment type="cofactor">
    <cofactor evidence="15">
        <name>Zn(2+)</name>
        <dbReference type="ChEBI" id="CHEBI:29105"/>
    </cofactor>
    <text evidence="15">Binds 1 zinc ion per subunit.</text>
</comment>
<dbReference type="PROSITE" id="PS51066">
    <property type="entry name" value="ZF_FPG_2"/>
    <property type="match status" value="1"/>
</dbReference>
<evidence type="ECO:0000256" key="7">
    <source>
        <dbReference type="ARBA" id="ARBA00022801"/>
    </source>
</evidence>
<dbReference type="Pfam" id="PF06827">
    <property type="entry name" value="zf-FPG_IleRS"/>
    <property type="match status" value="1"/>
</dbReference>
<evidence type="ECO:0000256" key="11">
    <source>
        <dbReference type="ARBA" id="ARBA00023239"/>
    </source>
</evidence>
<dbReference type="PANTHER" id="PTHR22993:SF9">
    <property type="entry name" value="FORMAMIDOPYRIMIDINE-DNA GLYCOSYLASE"/>
    <property type="match status" value="1"/>
</dbReference>
<feature type="active site" description="Proton donor" evidence="15">
    <location>
        <position position="3"/>
    </location>
</feature>
<dbReference type="Gene3D" id="3.20.190.10">
    <property type="entry name" value="MutM-like, N-terminal"/>
    <property type="match status" value="1"/>
</dbReference>
<evidence type="ECO:0000256" key="9">
    <source>
        <dbReference type="ARBA" id="ARBA00023125"/>
    </source>
</evidence>
<dbReference type="InterPro" id="IPR010663">
    <property type="entry name" value="Znf_FPG/IleRS"/>
</dbReference>
<feature type="active site" description="Proton donor; for delta-elimination activity" evidence="15">
    <location>
        <position position="267"/>
    </location>
</feature>
<keyword evidence="9 15" id="KW-0238">DNA-binding</keyword>
<evidence type="ECO:0000259" key="17">
    <source>
        <dbReference type="PROSITE" id="PS51068"/>
    </source>
</evidence>
<dbReference type="InterPro" id="IPR015886">
    <property type="entry name" value="H2TH_FPG"/>
</dbReference>
<keyword evidence="7 15" id="KW-0378">Hydrolase</keyword>